<evidence type="ECO:0000313" key="2">
    <source>
        <dbReference type="EMBL" id="GAA4254403.1"/>
    </source>
</evidence>
<dbReference type="Proteomes" id="UP001500620">
    <property type="component" value="Unassembled WGS sequence"/>
</dbReference>
<reference evidence="3" key="1">
    <citation type="journal article" date="2019" name="Int. J. Syst. Evol. Microbiol.">
        <title>The Global Catalogue of Microorganisms (GCM) 10K type strain sequencing project: providing services to taxonomists for standard genome sequencing and annotation.</title>
        <authorList>
            <consortium name="The Broad Institute Genomics Platform"/>
            <consortium name="The Broad Institute Genome Sequencing Center for Infectious Disease"/>
            <person name="Wu L."/>
            <person name="Ma J."/>
        </authorList>
    </citation>
    <scope>NUCLEOTIDE SEQUENCE [LARGE SCALE GENOMIC DNA]</scope>
    <source>
        <strain evidence="3">JCM 17441</strain>
    </source>
</reference>
<sequence length="152" mass="17228">MDEEIRPPTLLGLPSYLAGAVARVGHRLLVEALAEHDLRLPQFAVLAALSDFGPVAQHELADRLAINRSHLVGYLDDLEGRELIQRERDPSDRRRQHVDLTAHGRARLGELLEVAQRSQAEFLQVLSERERQTLLTLLRRVLSADDRSRYPS</sequence>
<comment type="caution">
    <text evidence="2">The sequence shown here is derived from an EMBL/GenBank/DDBJ whole genome shotgun (WGS) entry which is preliminary data.</text>
</comment>
<protein>
    <submittedName>
        <fullName evidence="2">MarR family transcriptional regulator</fullName>
    </submittedName>
</protein>
<evidence type="ECO:0000259" key="1">
    <source>
        <dbReference type="PROSITE" id="PS50995"/>
    </source>
</evidence>
<gene>
    <name evidence="2" type="ORF">GCM10022255_058960</name>
</gene>
<dbReference type="SUPFAM" id="SSF46785">
    <property type="entry name" value="Winged helix' DNA-binding domain"/>
    <property type="match status" value="1"/>
</dbReference>
<keyword evidence="3" id="KW-1185">Reference proteome</keyword>
<dbReference type="InterPro" id="IPR036388">
    <property type="entry name" value="WH-like_DNA-bd_sf"/>
</dbReference>
<dbReference type="EMBL" id="BAABAT010000018">
    <property type="protein sequence ID" value="GAA4254403.1"/>
    <property type="molecule type" value="Genomic_DNA"/>
</dbReference>
<feature type="domain" description="HTH marR-type" evidence="1">
    <location>
        <begin position="14"/>
        <end position="143"/>
    </location>
</feature>
<dbReference type="InterPro" id="IPR036390">
    <property type="entry name" value="WH_DNA-bd_sf"/>
</dbReference>
<dbReference type="InterPro" id="IPR039422">
    <property type="entry name" value="MarR/SlyA-like"/>
</dbReference>
<dbReference type="PRINTS" id="PR00598">
    <property type="entry name" value="HTHMARR"/>
</dbReference>
<name>A0ABP8DF07_9ACTN</name>
<accession>A0ABP8DF07</accession>
<dbReference type="InterPro" id="IPR000835">
    <property type="entry name" value="HTH_MarR-typ"/>
</dbReference>
<proteinExistence type="predicted"/>
<evidence type="ECO:0000313" key="3">
    <source>
        <dbReference type="Proteomes" id="UP001500620"/>
    </source>
</evidence>
<dbReference type="Gene3D" id="1.10.10.10">
    <property type="entry name" value="Winged helix-like DNA-binding domain superfamily/Winged helix DNA-binding domain"/>
    <property type="match status" value="1"/>
</dbReference>
<dbReference type="PANTHER" id="PTHR33164">
    <property type="entry name" value="TRANSCRIPTIONAL REGULATOR, MARR FAMILY"/>
    <property type="match status" value="1"/>
</dbReference>
<dbReference type="RefSeq" id="WP_345131430.1">
    <property type="nucleotide sequence ID" value="NZ_BAABAT010000018.1"/>
</dbReference>
<dbReference type="Pfam" id="PF01047">
    <property type="entry name" value="MarR"/>
    <property type="match status" value="1"/>
</dbReference>
<dbReference type="PROSITE" id="PS50995">
    <property type="entry name" value="HTH_MARR_2"/>
    <property type="match status" value="1"/>
</dbReference>
<dbReference type="SMART" id="SM00347">
    <property type="entry name" value="HTH_MARR"/>
    <property type="match status" value="1"/>
</dbReference>
<dbReference type="PANTHER" id="PTHR33164:SF43">
    <property type="entry name" value="HTH-TYPE TRANSCRIPTIONAL REPRESSOR YETL"/>
    <property type="match status" value="1"/>
</dbReference>
<organism evidence="2 3">
    <name type="scientific">Dactylosporangium darangshiense</name>
    <dbReference type="NCBI Taxonomy" id="579108"/>
    <lineage>
        <taxon>Bacteria</taxon>
        <taxon>Bacillati</taxon>
        <taxon>Actinomycetota</taxon>
        <taxon>Actinomycetes</taxon>
        <taxon>Micromonosporales</taxon>
        <taxon>Micromonosporaceae</taxon>
        <taxon>Dactylosporangium</taxon>
    </lineage>
</organism>